<dbReference type="Gene3D" id="3.40.50.300">
    <property type="entry name" value="P-loop containing nucleotide triphosphate hydrolases"/>
    <property type="match status" value="1"/>
</dbReference>
<dbReference type="InterPro" id="IPR050678">
    <property type="entry name" value="DNA_Partitioning_ATPase"/>
</dbReference>
<dbReference type="Pfam" id="PF13614">
    <property type="entry name" value="AAA_31"/>
    <property type="match status" value="1"/>
</dbReference>
<proteinExistence type="predicted"/>
<gene>
    <name evidence="2" type="ORF">S06H3_37730</name>
</gene>
<dbReference type="PANTHER" id="PTHR13696">
    <property type="entry name" value="P-LOOP CONTAINING NUCLEOSIDE TRIPHOSPHATE HYDROLASE"/>
    <property type="match status" value="1"/>
</dbReference>
<dbReference type="FunFam" id="3.40.50.300:FF:000285">
    <property type="entry name" value="Sporulation initiation inhibitor Soj"/>
    <property type="match status" value="1"/>
</dbReference>
<accession>X1M353</accession>
<dbReference type="AlphaFoldDB" id="X1M353"/>
<evidence type="ECO:0000313" key="2">
    <source>
        <dbReference type="EMBL" id="GAI25798.1"/>
    </source>
</evidence>
<dbReference type="InterPro" id="IPR027417">
    <property type="entry name" value="P-loop_NTPase"/>
</dbReference>
<comment type="caution">
    <text evidence="2">The sequence shown here is derived from an EMBL/GenBank/DDBJ whole genome shotgun (WGS) entry which is preliminary data.</text>
</comment>
<evidence type="ECO:0000259" key="1">
    <source>
        <dbReference type="Pfam" id="PF13614"/>
    </source>
</evidence>
<dbReference type="PANTHER" id="PTHR13696:SF99">
    <property type="entry name" value="COBYRINIC ACID AC-DIAMIDE SYNTHASE"/>
    <property type="match status" value="1"/>
</dbReference>
<dbReference type="SUPFAM" id="SSF52540">
    <property type="entry name" value="P-loop containing nucleoside triphosphate hydrolases"/>
    <property type="match status" value="1"/>
</dbReference>
<name>X1M353_9ZZZZ</name>
<organism evidence="2">
    <name type="scientific">marine sediment metagenome</name>
    <dbReference type="NCBI Taxonomy" id="412755"/>
    <lineage>
        <taxon>unclassified sequences</taxon>
        <taxon>metagenomes</taxon>
        <taxon>ecological metagenomes</taxon>
    </lineage>
</organism>
<dbReference type="InterPro" id="IPR025669">
    <property type="entry name" value="AAA_dom"/>
</dbReference>
<dbReference type="CDD" id="cd02042">
    <property type="entry name" value="ParAB_family"/>
    <property type="match status" value="1"/>
</dbReference>
<dbReference type="EMBL" id="BARV01022947">
    <property type="protein sequence ID" value="GAI25798.1"/>
    <property type="molecule type" value="Genomic_DNA"/>
</dbReference>
<feature type="non-terminal residue" evidence="2">
    <location>
        <position position="201"/>
    </location>
</feature>
<reference evidence="2" key="1">
    <citation type="journal article" date="2014" name="Front. Microbiol.">
        <title>High frequency of phylogenetically diverse reductive dehalogenase-homologous genes in deep subseafloor sedimentary metagenomes.</title>
        <authorList>
            <person name="Kawai M."/>
            <person name="Futagami T."/>
            <person name="Toyoda A."/>
            <person name="Takaki Y."/>
            <person name="Nishi S."/>
            <person name="Hori S."/>
            <person name="Arai W."/>
            <person name="Tsubouchi T."/>
            <person name="Morono Y."/>
            <person name="Uchiyama I."/>
            <person name="Ito T."/>
            <person name="Fujiyama A."/>
            <person name="Inagaki F."/>
            <person name="Takami H."/>
        </authorList>
    </citation>
    <scope>NUCLEOTIDE SEQUENCE</scope>
    <source>
        <strain evidence="2">Expedition CK06-06</strain>
    </source>
</reference>
<protein>
    <recommendedName>
        <fullName evidence="1">AAA domain-containing protein</fullName>
    </recommendedName>
</protein>
<sequence length="201" mass="22134">MGTIISFSNHKGGVGKTCSVVNVGAGLVLKGRRVLLIDADPQAHLTTSLGIEETERTIYGALTGKYGLEPMKVSDRLAVVPSEIDLSAAEVELSKEPNWGSILRDLLKPVMRPYDYVLIDCPPSLGVLTINALTASDWLLIPLQAQFLAMKGLTKLWEVVDKVKTRLNKRLDLAGVFLTQYDNRKTLDRRIMEAARSRFPG</sequence>
<feature type="domain" description="AAA" evidence="1">
    <location>
        <begin position="3"/>
        <end position="172"/>
    </location>
</feature>